<dbReference type="RefSeq" id="WP_033494582.1">
    <property type="nucleotide sequence ID" value="NZ_JGZI01000009.1"/>
</dbReference>
<dbReference type="STRING" id="218140.BPSY_0837"/>
<feature type="domain" description="Thymidylate kinase-like" evidence="12">
    <location>
        <begin position="8"/>
        <end position="56"/>
    </location>
</feature>
<dbReference type="SUPFAM" id="SSF52540">
    <property type="entry name" value="P-loop containing nucleoside triphosphate hydrolases"/>
    <property type="match status" value="1"/>
</dbReference>
<sequence>MPGVFISFEGVDGVGKTTQVNRLRAYALAQGLEPLITREPGGTPVGLAIRELVLHGIAAFPSFAVAGGSDVADDHDDLSPRTEALLYAADRAQHVAQVIRPALERGHLVVSDRYVDSSLAYQAGGRELTIEDIRGLSEWATGGLMPQRTYLLDMDPEQSHARLHHQLDRLEVAGDDFQERTRQEFLRLAEAEAQRYMVLDATQSPDEVWELIQEDFDALIARQRAQDASQEPVEGMEGRRL</sequence>
<evidence type="ECO:0000313" key="13">
    <source>
        <dbReference type="EMBL" id="KFI81989.1"/>
    </source>
</evidence>
<dbReference type="GO" id="GO:0005829">
    <property type="term" value="C:cytosol"/>
    <property type="evidence" value="ECO:0007669"/>
    <property type="project" value="TreeGrafter"/>
</dbReference>
<protein>
    <recommendedName>
        <fullName evidence="3 11">Thymidylate kinase</fullName>
        <ecNumber evidence="2 11">2.7.4.9</ecNumber>
    </recommendedName>
    <alternativeName>
        <fullName evidence="11">dTMP kinase</fullName>
    </alternativeName>
</protein>
<evidence type="ECO:0000256" key="10">
    <source>
        <dbReference type="ARBA" id="ARBA00057735"/>
    </source>
</evidence>
<evidence type="ECO:0000256" key="3">
    <source>
        <dbReference type="ARBA" id="ARBA00017144"/>
    </source>
</evidence>
<evidence type="ECO:0000259" key="12">
    <source>
        <dbReference type="Pfam" id="PF02223"/>
    </source>
</evidence>
<dbReference type="NCBIfam" id="TIGR00041">
    <property type="entry name" value="DTMP_kinase"/>
    <property type="match status" value="1"/>
</dbReference>
<dbReference type="InterPro" id="IPR027417">
    <property type="entry name" value="P-loop_NTPase"/>
</dbReference>
<dbReference type="Gene3D" id="3.40.50.300">
    <property type="entry name" value="P-loop containing nucleotide triphosphate hydrolases"/>
    <property type="match status" value="1"/>
</dbReference>
<accession>A0A087CFD9</accession>
<dbReference type="GO" id="GO:0006227">
    <property type="term" value="P:dUDP biosynthetic process"/>
    <property type="evidence" value="ECO:0007669"/>
    <property type="project" value="TreeGrafter"/>
</dbReference>
<evidence type="ECO:0000256" key="1">
    <source>
        <dbReference type="ARBA" id="ARBA00009776"/>
    </source>
</evidence>
<dbReference type="GeneID" id="98300041"/>
<comment type="catalytic activity">
    <reaction evidence="9 11">
        <text>dTMP + ATP = dTDP + ADP</text>
        <dbReference type="Rhea" id="RHEA:13517"/>
        <dbReference type="ChEBI" id="CHEBI:30616"/>
        <dbReference type="ChEBI" id="CHEBI:58369"/>
        <dbReference type="ChEBI" id="CHEBI:63528"/>
        <dbReference type="ChEBI" id="CHEBI:456216"/>
        <dbReference type="EC" id="2.7.4.9"/>
    </reaction>
</comment>
<evidence type="ECO:0000256" key="6">
    <source>
        <dbReference type="ARBA" id="ARBA00022741"/>
    </source>
</evidence>
<gene>
    <name evidence="11" type="primary">tmk</name>
    <name evidence="13" type="ORF">BPSY_0837</name>
</gene>
<dbReference type="Proteomes" id="UP000029050">
    <property type="component" value="Unassembled WGS sequence"/>
</dbReference>
<dbReference type="CDD" id="cd01672">
    <property type="entry name" value="TMPK"/>
    <property type="match status" value="1"/>
</dbReference>
<dbReference type="AlphaFoldDB" id="A0A087CFD9"/>
<dbReference type="GO" id="GO:0006235">
    <property type="term" value="P:dTTP biosynthetic process"/>
    <property type="evidence" value="ECO:0007669"/>
    <property type="project" value="UniProtKB-UniRule"/>
</dbReference>
<evidence type="ECO:0000256" key="11">
    <source>
        <dbReference type="HAMAP-Rule" id="MF_00165"/>
    </source>
</evidence>
<dbReference type="HAMAP" id="MF_00165">
    <property type="entry name" value="Thymidylate_kinase"/>
    <property type="match status" value="1"/>
</dbReference>
<evidence type="ECO:0000256" key="4">
    <source>
        <dbReference type="ARBA" id="ARBA00022679"/>
    </source>
</evidence>
<keyword evidence="8 11" id="KW-0067">ATP-binding</keyword>
<dbReference type="GO" id="GO:0005524">
    <property type="term" value="F:ATP binding"/>
    <property type="evidence" value="ECO:0007669"/>
    <property type="project" value="UniProtKB-UniRule"/>
</dbReference>
<dbReference type="GO" id="GO:0006233">
    <property type="term" value="P:dTDP biosynthetic process"/>
    <property type="evidence" value="ECO:0007669"/>
    <property type="project" value="InterPro"/>
</dbReference>
<keyword evidence="6 11" id="KW-0547">Nucleotide-binding</keyword>
<reference evidence="13 14" key="1">
    <citation type="submission" date="2014-03" db="EMBL/GenBank/DDBJ databases">
        <title>Genomics of Bifidobacteria.</title>
        <authorList>
            <person name="Ventura M."/>
            <person name="Milani C."/>
            <person name="Lugli G.A."/>
        </authorList>
    </citation>
    <scope>NUCLEOTIDE SEQUENCE [LARGE SCALE GENOMIC DNA]</scope>
    <source>
        <strain evidence="13 14">LMG 21775</strain>
    </source>
</reference>
<dbReference type="PANTHER" id="PTHR10344">
    <property type="entry name" value="THYMIDYLATE KINASE"/>
    <property type="match status" value="1"/>
</dbReference>
<dbReference type="InterPro" id="IPR018095">
    <property type="entry name" value="Thymidylate_kin_CS"/>
</dbReference>
<feature type="binding site" evidence="11">
    <location>
        <begin position="10"/>
        <end position="17"/>
    </location>
    <ligand>
        <name>ATP</name>
        <dbReference type="ChEBI" id="CHEBI:30616"/>
    </ligand>
</feature>
<dbReference type="GO" id="GO:0004798">
    <property type="term" value="F:dTMP kinase activity"/>
    <property type="evidence" value="ECO:0007669"/>
    <property type="project" value="UniProtKB-UniRule"/>
</dbReference>
<dbReference type="PROSITE" id="PS01331">
    <property type="entry name" value="THYMIDYLATE_KINASE"/>
    <property type="match status" value="1"/>
</dbReference>
<dbReference type="EC" id="2.7.4.9" evidence="2 11"/>
<comment type="caution">
    <text evidence="13">The sequence shown here is derived from an EMBL/GenBank/DDBJ whole genome shotgun (WGS) entry which is preliminary data.</text>
</comment>
<proteinExistence type="inferred from homology"/>
<organism evidence="13 14">
    <name type="scientific">Bifidobacterium psychraerophilum</name>
    <dbReference type="NCBI Taxonomy" id="218140"/>
    <lineage>
        <taxon>Bacteria</taxon>
        <taxon>Bacillati</taxon>
        <taxon>Actinomycetota</taxon>
        <taxon>Actinomycetes</taxon>
        <taxon>Bifidobacteriales</taxon>
        <taxon>Bifidobacteriaceae</taxon>
        <taxon>Bifidobacterium</taxon>
    </lineage>
</organism>
<dbReference type="Pfam" id="PF02223">
    <property type="entry name" value="Thymidylate_kin"/>
    <property type="match status" value="2"/>
</dbReference>
<keyword evidence="4 11" id="KW-0808">Transferase</keyword>
<dbReference type="OrthoDB" id="9774907at2"/>
<comment type="function">
    <text evidence="10 11">Phosphorylation of dTMP to form dTDP in both de novo and salvage pathways of dTTP synthesis.</text>
</comment>
<dbReference type="InterPro" id="IPR018094">
    <property type="entry name" value="Thymidylate_kinase"/>
</dbReference>
<dbReference type="EMBL" id="JGZI01000009">
    <property type="protein sequence ID" value="KFI81989.1"/>
    <property type="molecule type" value="Genomic_DNA"/>
</dbReference>
<dbReference type="InterPro" id="IPR039430">
    <property type="entry name" value="Thymidylate_kin-like_dom"/>
</dbReference>
<keyword evidence="5 11" id="KW-0545">Nucleotide biosynthesis</keyword>
<comment type="similarity">
    <text evidence="1 11">Belongs to the thymidylate kinase family.</text>
</comment>
<name>A0A087CFD9_9BIFI</name>
<evidence type="ECO:0000256" key="9">
    <source>
        <dbReference type="ARBA" id="ARBA00048743"/>
    </source>
</evidence>
<evidence type="ECO:0000256" key="5">
    <source>
        <dbReference type="ARBA" id="ARBA00022727"/>
    </source>
</evidence>
<feature type="domain" description="Thymidylate kinase-like" evidence="12">
    <location>
        <begin position="74"/>
        <end position="212"/>
    </location>
</feature>
<evidence type="ECO:0000256" key="2">
    <source>
        <dbReference type="ARBA" id="ARBA00012980"/>
    </source>
</evidence>
<dbReference type="PANTHER" id="PTHR10344:SF4">
    <property type="entry name" value="UMP-CMP KINASE 2, MITOCHONDRIAL"/>
    <property type="match status" value="1"/>
</dbReference>
<dbReference type="FunFam" id="3.40.50.300:FF:000225">
    <property type="entry name" value="Thymidylate kinase"/>
    <property type="match status" value="1"/>
</dbReference>
<evidence type="ECO:0000256" key="8">
    <source>
        <dbReference type="ARBA" id="ARBA00022840"/>
    </source>
</evidence>
<evidence type="ECO:0000313" key="14">
    <source>
        <dbReference type="Proteomes" id="UP000029050"/>
    </source>
</evidence>
<keyword evidence="14" id="KW-1185">Reference proteome</keyword>
<evidence type="ECO:0000256" key="7">
    <source>
        <dbReference type="ARBA" id="ARBA00022777"/>
    </source>
</evidence>
<keyword evidence="7 11" id="KW-0418">Kinase</keyword>
<dbReference type="eggNOG" id="COG0125">
    <property type="taxonomic scope" value="Bacteria"/>
</dbReference>